<evidence type="ECO:0000313" key="2">
    <source>
        <dbReference type="EMBL" id="GBP37762.1"/>
    </source>
</evidence>
<protein>
    <submittedName>
        <fullName evidence="2">Uncharacterized protein</fullName>
    </submittedName>
</protein>
<sequence length="123" mass="13825">MRRDWLITIMLISCETNRRTYYSDQERVGIDAVDYTTTAARTDGADDIGTKEGIKQSNDDIEGCHFKSAPGDTQTSYATGSDEDQQIFGTAEDVWSAISRGSIDFFCMRRRGTAYAQRDICLK</sequence>
<name>A0A4C1VHE2_EUMVA</name>
<comment type="caution">
    <text evidence="2">The sequence shown here is derived from an EMBL/GenBank/DDBJ whole genome shotgun (WGS) entry which is preliminary data.</text>
</comment>
<dbReference type="AlphaFoldDB" id="A0A4C1VHE2"/>
<evidence type="ECO:0000313" key="3">
    <source>
        <dbReference type="Proteomes" id="UP000299102"/>
    </source>
</evidence>
<organism evidence="2 3">
    <name type="scientific">Eumeta variegata</name>
    <name type="common">Bagworm moth</name>
    <name type="synonym">Eumeta japonica</name>
    <dbReference type="NCBI Taxonomy" id="151549"/>
    <lineage>
        <taxon>Eukaryota</taxon>
        <taxon>Metazoa</taxon>
        <taxon>Ecdysozoa</taxon>
        <taxon>Arthropoda</taxon>
        <taxon>Hexapoda</taxon>
        <taxon>Insecta</taxon>
        <taxon>Pterygota</taxon>
        <taxon>Neoptera</taxon>
        <taxon>Endopterygota</taxon>
        <taxon>Lepidoptera</taxon>
        <taxon>Glossata</taxon>
        <taxon>Ditrysia</taxon>
        <taxon>Tineoidea</taxon>
        <taxon>Psychidae</taxon>
        <taxon>Oiketicinae</taxon>
        <taxon>Eumeta</taxon>
    </lineage>
</organism>
<gene>
    <name evidence="2" type="ORF">EVAR_29964_1</name>
</gene>
<proteinExistence type="predicted"/>
<dbReference type="EMBL" id="BGZK01000338">
    <property type="protein sequence ID" value="GBP37762.1"/>
    <property type="molecule type" value="Genomic_DNA"/>
</dbReference>
<feature type="region of interest" description="Disordered" evidence="1">
    <location>
        <begin position="44"/>
        <end position="63"/>
    </location>
</feature>
<dbReference type="Proteomes" id="UP000299102">
    <property type="component" value="Unassembled WGS sequence"/>
</dbReference>
<accession>A0A4C1VHE2</accession>
<evidence type="ECO:0000256" key="1">
    <source>
        <dbReference type="SAM" id="MobiDB-lite"/>
    </source>
</evidence>
<reference evidence="2 3" key="1">
    <citation type="journal article" date="2019" name="Commun. Biol.">
        <title>The bagworm genome reveals a unique fibroin gene that provides high tensile strength.</title>
        <authorList>
            <person name="Kono N."/>
            <person name="Nakamura H."/>
            <person name="Ohtoshi R."/>
            <person name="Tomita M."/>
            <person name="Numata K."/>
            <person name="Arakawa K."/>
        </authorList>
    </citation>
    <scope>NUCLEOTIDE SEQUENCE [LARGE SCALE GENOMIC DNA]</scope>
</reference>
<keyword evidence="3" id="KW-1185">Reference proteome</keyword>
<feature type="compositionally biased region" description="Basic and acidic residues" evidence="1">
    <location>
        <begin position="48"/>
        <end position="63"/>
    </location>
</feature>